<proteinExistence type="predicted"/>
<comment type="caution">
    <text evidence="1">The sequence shown here is derived from an EMBL/GenBank/DDBJ whole genome shotgun (WGS) entry which is preliminary data.</text>
</comment>
<dbReference type="Proteomes" id="UP000004471">
    <property type="component" value="Unassembled WGS sequence"/>
</dbReference>
<dbReference type="AlphaFoldDB" id="F3FL13"/>
<reference evidence="1 2" key="1">
    <citation type="journal article" date="2011" name="PLoS Pathog.">
        <title>Dynamic evolution of pathogenicity revealed by sequencing and comparative genomics of 19 Pseudomonas syringae isolates.</title>
        <authorList>
            <person name="Baltrus D.A."/>
            <person name="Nishimura M.T."/>
            <person name="Romanchuk A."/>
            <person name="Chang J.H."/>
            <person name="Mukhtar M.S."/>
            <person name="Cherkis K."/>
            <person name="Roach J."/>
            <person name="Grant S.R."/>
            <person name="Jones C.D."/>
            <person name="Dangl J.L."/>
        </authorList>
    </citation>
    <scope>NUCLEOTIDE SEQUENCE [LARGE SCALE GENOMIC DNA]</scope>
    <source>
        <strain evidence="2">M301072PT</strain>
    </source>
</reference>
<organism evidence="1 2">
    <name type="scientific">Pseudomonas syringae pv. japonica str. M301072</name>
    <dbReference type="NCBI Taxonomy" id="629262"/>
    <lineage>
        <taxon>Bacteria</taxon>
        <taxon>Pseudomonadati</taxon>
        <taxon>Pseudomonadota</taxon>
        <taxon>Gammaproteobacteria</taxon>
        <taxon>Pseudomonadales</taxon>
        <taxon>Pseudomonadaceae</taxon>
        <taxon>Pseudomonas</taxon>
        <taxon>Pseudomonas syringae</taxon>
    </lineage>
</organism>
<dbReference type="HOGENOM" id="CLU_2344457_0_0_6"/>
<accession>F3FL13</accession>
<name>F3FL13_PSESX</name>
<protein>
    <submittedName>
        <fullName evidence="1">Uncharacterized protein</fullName>
    </submittedName>
</protein>
<evidence type="ECO:0000313" key="1">
    <source>
        <dbReference type="EMBL" id="EGH30899.1"/>
    </source>
</evidence>
<gene>
    <name evidence="1" type="ORF">PSYJA_18736</name>
</gene>
<sequence>MSRYRGTRVDSADHSLKNDADTCRVFYGSVGEITQGIGEADTTLHHAGLNIDRSVSHANKVYSPTDNIKNTLINDVVRIKGRIRTYGNDFTPSDGFIWQLFSRQHSADYFGV</sequence>
<dbReference type="EMBL" id="AEAH01000869">
    <property type="protein sequence ID" value="EGH30899.1"/>
    <property type="molecule type" value="Genomic_DNA"/>
</dbReference>
<evidence type="ECO:0000313" key="2">
    <source>
        <dbReference type="Proteomes" id="UP000004471"/>
    </source>
</evidence>